<gene>
    <name evidence="2" type="ORF">DFR50_1233</name>
</gene>
<dbReference type="OrthoDB" id="7706083at2"/>
<dbReference type="Proteomes" id="UP000253529">
    <property type="component" value="Unassembled WGS sequence"/>
</dbReference>
<organism evidence="2 3">
    <name type="scientific">Roseiarcus fermentans</name>
    <dbReference type="NCBI Taxonomy" id="1473586"/>
    <lineage>
        <taxon>Bacteria</taxon>
        <taxon>Pseudomonadati</taxon>
        <taxon>Pseudomonadota</taxon>
        <taxon>Alphaproteobacteria</taxon>
        <taxon>Hyphomicrobiales</taxon>
        <taxon>Roseiarcaceae</taxon>
        <taxon>Roseiarcus</taxon>
    </lineage>
</organism>
<dbReference type="Gene3D" id="2.60.40.10">
    <property type="entry name" value="Immunoglobulins"/>
    <property type="match status" value="1"/>
</dbReference>
<evidence type="ECO:0000256" key="1">
    <source>
        <dbReference type="SAM" id="MobiDB-lite"/>
    </source>
</evidence>
<dbReference type="EMBL" id="QNRK01000023">
    <property type="protein sequence ID" value="RBP09034.1"/>
    <property type="molecule type" value="Genomic_DNA"/>
</dbReference>
<protein>
    <submittedName>
        <fullName evidence="2">Uncharacterized protein</fullName>
    </submittedName>
</protein>
<dbReference type="RefSeq" id="WP_113890896.1">
    <property type="nucleotide sequence ID" value="NZ_QNRK01000023.1"/>
</dbReference>
<dbReference type="AlphaFoldDB" id="A0A366F359"/>
<evidence type="ECO:0000313" key="3">
    <source>
        <dbReference type="Proteomes" id="UP000253529"/>
    </source>
</evidence>
<evidence type="ECO:0000313" key="2">
    <source>
        <dbReference type="EMBL" id="RBP09034.1"/>
    </source>
</evidence>
<keyword evidence="3" id="KW-1185">Reference proteome</keyword>
<feature type="region of interest" description="Disordered" evidence="1">
    <location>
        <begin position="1"/>
        <end position="23"/>
    </location>
</feature>
<name>A0A366F359_9HYPH</name>
<sequence>MPYFVRQPYASAEARQPAGARPEERDVLDIARDVLASASASKPRFRIRAPLRPGEKGEMVLELTAEGGSPLKVSVSAGDLVGRRARIPAEATAVVPSSLTVPAGGSADVKITVAPPPGAAPGLYAGTLTVTGDDAFSAPFEVEVR</sequence>
<accession>A0A366F359</accession>
<dbReference type="InterPro" id="IPR013783">
    <property type="entry name" value="Ig-like_fold"/>
</dbReference>
<proteinExistence type="predicted"/>
<reference evidence="2 3" key="1">
    <citation type="submission" date="2018-06" db="EMBL/GenBank/DDBJ databases">
        <title>Genomic Encyclopedia of Type Strains, Phase IV (KMG-IV): sequencing the most valuable type-strain genomes for metagenomic binning, comparative biology and taxonomic classification.</title>
        <authorList>
            <person name="Goeker M."/>
        </authorList>
    </citation>
    <scope>NUCLEOTIDE SEQUENCE [LARGE SCALE GENOMIC DNA]</scope>
    <source>
        <strain evidence="2 3">DSM 24875</strain>
    </source>
</reference>
<comment type="caution">
    <text evidence="2">The sequence shown here is derived from an EMBL/GenBank/DDBJ whole genome shotgun (WGS) entry which is preliminary data.</text>
</comment>